<accession>A0AA84ZBU3</accession>
<dbReference type="Gene3D" id="3.40.30.10">
    <property type="entry name" value="Glutaredoxin"/>
    <property type="match status" value="1"/>
</dbReference>
<feature type="compositionally biased region" description="Low complexity" evidence="1">
    <location>
        <begin position="150"/>
        <end position="163"/>
    </location>
</feature>
<dbReference type="PROSITE" id="PS50404">
    <property type="entry name" value="GST_NTER"/>
    <property type="match status" value="1"/>
</dbReference>
<proteinExistence type="predicted"/>
<dbReference type="CDD" id="cd03039">
    <property type="entry name" value="GST_N_Sigma_like"/>
    <property type="match status" value="1"/>
</dbReference>
<dbReference type="GO" id="GO:0004364">
    <property type="term" value="F:glutathione transferase activity"/>
    <property type="evidence" value="ECO:0007669"/>
    <property type="project" value="UniProtKB-EC"/>
</dbReference>
<protein>
    <recommendedName>
        <fullName evidence="2">GST N-terminal domain-containing protein</fullName>
    </recommendedName>
</protein>
<dbReference type="InterPro" id="IPR050213">
    <property type="entry name" value="GST_superfamily"/>
</dbReference>
<dbReference type="SUPFAM" id="SSF52833">
    <property type="entry name" value="Thioredoxin-like"/>
    <property type="match status" value="1"/>
</dbReference>
<organism evidence="3 4">
    <name type="scientific">Schistosoma margrebowiei</name>
    <dbReference type="NCBI Taxonomy" id="48269"/>
    <lineage>
        <taxon>Eukaryota</taxon>
        <taxon>Metazoa</taxon>
        <taxon>Spiralia</taxon>
        <taxon>Lophotrochozoa</taxon>
        <taxon>Platyhelminthes</taxon>
        <taxon>Trematoda</taxon>
        <taxon>Digenea</taxon>
        <taxon>Strigeidida</taxon>
        <taxon>Schistosomatoidea</taxon>
        <taxon>Schistosomatidae</taxon>
        <taxon>Schistosoma</taxon>
    </lineage>
</organism>
<sequence>MTGDHIKVVYFNGRGRAESIRMTLVAAGVNYEDERISFQDWPKIKPTIPGGRLPAVKITDSHGHVKWMVESLAIARYMAKKHHMMGGTEEEYYNVEKLIGQAEDLEHEYYKTLMKPEEEKQKITKEILNGKVPVLLDTGEIEVENPFFDNNGNNEKNNNDIDNGNGGEKALNTSGSSGELIGCSDLDEHISDCVNNGFADDFSNLTTNTTTSGEVTLITTTTTTVPTPIQSEKSHAASK</sequence>
<reference evidence="4" key="1">
    <citation type="submission" date="2023-11" db="UniProtKB">
        <authorList>
            <consortium name="WormBaseParasite"/>
        </authorList>
    </citation>
    <scope>IDENTIFICATION</scope>
</reference>
<dbReference type="InterPro" id="IPR004045">
    <property type="entry name" value="Glutathione_S-Trfase_N"/>
</dbReference>
<evidence type="ECO:0000313" key="3">
    <source>
        <dbReference type="Proteomes" id="UP000050790"/>
    </source>
</evidence>
<dbReference type="WBParaSite" id="SMRG1_18820.1">
    <property type="protein sequence ID" value="SMRG1_18820.1"/>
    <property type="gene ID" value="SMRG1_18820"/>
</dbReference>
<evidence type="ECO:0000313" key="4">
    <source>
        <dbReference type="WBParaSite" id="SMRG1_18820.1"/>
    </source>
</evidence>
<dbReference type="AlphaFoldDB" id="A0AA84ZBU3"/>
<evidence type="ECO:0000259" key="2">
    <source>
        <dbReference type="PROSITE" id="PS50404"/>
    </source>
</evidence>
<dbReference type="Gene3D" id="1.20.1050.10">
    <property type="match status" value="1"/>
</dbReference>
<feature type="domain" description="GST N-terminal" evidence="2">
    <location>
        <begin position="4"/>
        <end position="86"/>
    </location>
</feature>
<dbReference type="Pfam" id="PF02798">
    <property type="entry name" value="GST_N"/>
    <property type="match status" value="1"/>
</dbReference>
<name>A0AA84ZBU3_9TREM</name>
<dbReference type="GO" id="GO:0006749">
    <property type="term" value="P:glutathione metabolic process"/>
    <property type="evidence" value="ECO:0007669"/>
    <property type="project" value="TreeGrafter"/>
</dbReference>
<feature type="region of interest" description="Disordered" evidence="1">
    <location>
        <begin position="146"/>
        <end position="168"/>
    </location>
</feature>
<dbReference type="InterPro" id="IPR040079">
    <property type="entry name" value="Glutathione_S-Trfase"/>
</dbReference>
<dbReference type="InterPro" id="IPR036249">
    <property type="entry name" value="Thioredoxin-like_sf"/>
</dbReference>
<dbReference type="SFLD" id="SFLDS00019">
    <property type="entry name" value="Glutathione_Transferase_(cytos"/>
    <property type="match status" value="1"/>
</dbReference>
<evidence type="ECO:0000256" key="1">
    <source>
        <dbReference type="SAM" id="MobiDB-lite"/>
    </source>
</evidence>
<dbReference type="PANTHER" id="PTHR11571">
    <property type="entry name" value="GLUTATHIONE S-TRANSFERASE"/>
    <property type="match status" value="1"/>
</dbReference>
<dbReference type="Proteomes" id="UP000050790">
    <property type="component" value="Unassembled WGS sequence"/>
</dbReference>